<feature type="transmembrane region" description="Helical" evidence="2">
    <location>
        <begin position="7"/>
        <end position="25"/>
    </location>
</feature>
<dbReference type="AlphaFoldDB" id="Q215C9"/>
<dbReference type="STRING" id="316056.RPC_2456"/>
<organism evidence="3">
    <name type="scientific">Rhodopseudomonas palustris (strain BisB18)</name>
    <dbReference type="NCBI Taxonomy" id="316056"/>
    <lineage>
        <taxon>Bacteria</taxon>
        <taxon>Pseudomonadati</taxon>
        <taxon>Pseudomonadota</taxon>
        <taxon>Alphaproteobacteria</taxon>
        <taxon>Hyphomicrobiales</taxon>
        <taxon>Nitrobacteraceae</taxon>
        <taxon>Rhodopseudomonas</taxon>
    </lineage>
</organism>
<reference evidence="3" key="1">
    <citation type="submission" date="2006-03" db="EMBL/GenBank/DDBJ databases">
        <title>Complete sequence of Rhodopseudomonas palustris BisB18.</title>
        <authorList>
            <consortium name="US DOE Joint Genome Institute"/>
            <person name="Copeland A."/>
            <person name="Lucas S."/>
            <person name="Lapidus A."/>
            <person name="Barry K."/>
            <person name="Detter J.C."/>
            <person name="Glavina del Rio T."/>
            <person name="Hammon N."/>
            <person name="Israni S."/>
            <person name="Dalin E."/>
            <person name="Tice H."/>
            <person name="Pitluck S."/>
            <person name="Chain P."/>
            <person name="Malfatti S."/>
            <person name="Shin M."/>
            <person name="Vergez L."/>
            <person name="Schmutz J."/>
            <person name="Larimer F."/>
            <person name="Land M."/>
            <person name="Hauser L."/>
            <person name="Pelletier D.A."/>
            <person name="Kyrpides N."/>
            <person name="Anderson I."/>
            <person name="Oda Y."/>
            <person name="Harwood C.S."/>
            <person name="Richardson P."/>
        </authorList>
    </citation>
    <scope>NUCLEOTIDE SEQUENCE [LARGE SCALE GENOMIC DNA]</scope>
    <source>
        <strain evidence="3">BisB18</strain>
    </source>
</reference>
<sequence>MQDMAKWILRGVIVVFGAGFLYVYVSRNGWTIAEMPTVWDARAPAASDSAATAAASPPTAPATTTSPSAPSANVLARTPAAAQPAAAPAFPQCQPIGRTEKGELVYSMDCRRLPQP</sequence>
<proteinExistence type="predicted"/>
<dbReference type="HOGENOM" id="CLU_2094976_0_0_5"/>
<evidence type="ECO:0000256" key="2">
    <source>
        <dbReference type="SAM" id="Phobius"/>
    </source>
</evidence>
<keyword evidence="2" id="KW-0472">Membrane</keyword>
<feature type="compositionally biased region" description="Low complexity" evidence="1">
    <location>
        <begin position="46"/>
        <end position="72"/>
    </location>
</feature>
<feature type="compositionally biased region" description="Low complexity" evidence="1">
    <location>
        <begin position="79"/>
        <end position="95"/>
    </location>
</feature>
<keyword evidence="2" id="KW-0812">Transmembrane</keyword>
<name>Q215C9_RHOPB</name>
<evidence type="ECO:0000256" key="1">
    <source>
        <dbReference type="SAM" id="MobiDB-lite"/>
    </source>
</evidence>
<protein>
    <submittedName>
        <fullName evidence="3">Uncharacterized protein</fullName>
    </submittedName>
</protein>
<gene>
    <name evidence="3" type="ordered locus">RPC_2456</name>
</gene>
<keyword evidence="2" id="KW-1133">Transmembrane helix</keyword>
<feature type="region of interest" description="Disordered" evidence="1">
    <location>
        <begin position="46"/>
        <end position="95"/>
    </location>
</feature>
<dbReference type="EMBL" id="CP000301">
    <property type="protein sequence ID" value="ABD88007.1"/>
    <property type="molecule type" value="Genomic_DNA"/>
</dbReference>
<dbReference type="RefSeq" id="WP_011472904.1">
    <property type="nucleotide sequence ID" value="NC_007925.1"/>
</dbReference>
<accession>Q215C9</accession>
<dbReference type="KEGG" id="rpc:RPC_2456"/>
<evidence type="ECO:0000313" key="3">
    <source>
        <dbReference type="EMBL" id="ABD88007.1"/>
    </source>
</evidence>